<accession>A0A165VMA2</accession>
<keyword evidence="3" id="KW-1185">Reference proteome</keyword>
<protein>
    <submittedName>
        <fullName evidence="2">Uncharacterized protein</fullName>
    </submittedName>
</protein>
<evidence type="ECO:0000313" key="2">
    <source>
        <dbReference type="EMBL" id="KZT29885.1"/>
    </source>
</evidence>
<reference evidence="2 3" key="1">
    <citation type="journal article" date="2016" name="Mol. Biol. Evol.">
        <title>Comparative Genomics of Early-Diverging Mushroom-Forming Fungi Provides Insights into the Origins of Lignocellulose Decay Capabilities.</title>
        <authorList>
            <person name="Nagy L.G."/>
            <person name="Riley R."/>
            <person name="Tritt A."/>
            <person name="Adam C."/>
            <person name="Daum C."/>
            <person name="Floudas D."/>
            <person name="Sun H."/>
            <person name="Yadav J.S."/>
            <person name="Pangilinan J."/>
            <person name="Larsson K.H."/>
            <person name="Matsuura K."/>
            <person name="Barry K."/>
            <person name="Labutti K."/>
            <person name="Kuo R."/>
            <person name="Ohm R.A."/>
            <person name="Bhattacharya S.S."/>
            <person name="Shirouzu T."/>
            <person name="Yoshinaga Y."/>
            <person name="Martin F.M."/>
            <person name="Grigoriev I.V."/>
            <person name="Hibbett D.S."/>
        </authorList>
    </citation>
    <scope>NUCLEOTIDE SEQUENCE [LARGE SCALE GENOMIC DNA]</scope>
    <source>
        <strain evidence="2 3">HHB14362 ss-1</strain>
    </source>
</reference>
<feature type="region of interest" description="Disordered" evidence="1">
    <location>
        <begin position="1"/>
        <end position="30"/>
    </location>
</feature>
<dbReference type="EMBL" id="KV425553">
    <property type="protein sequence ID" value="KZT29885.1"/>
    <property type="molecule type" value="Genomic_DNA"/>
</dbReference>
<evidence type="ECO:0000256" key="1">
    <source>
        <dbReference type="SAM" id="MobiDB-lite"/>
    </source>
</evidence>
<name>A0A165VMA2_9AGAM</name>
<dbReference type="InParanoid" id="A0A165VMA2"/>
<evidence type="ECO:0000313" key="3">
    <source>
        <dbReference type="Proteomes" id="UP000076761"/>
    </source>
</evidence>
<dbReference type="STRING" id="1314782.A0A165VMA2"/>
<organism evidence="2 3">
    <name type="scientific">Neolentinus lepideus HHB14362 ss-1</name>
    <dbReference type="NCBI Taxonomy" id="1314782"/>
    <lineage>
        <taxon>Eukaryota</taxon>
        <taxon>Fungi</taxon>
        <taxon>Dikarya</taxon>
        <taxon>Basidiomycota</taxon>
        <taxon>Agaricomycotina</taxon>
        <taxon>Agaricomycetes</taxon>
        <taxon>Gloeophyllales</taxon>
        <taxon>Gloeophyllaceae</taxon>
        <taxon>Neolentinus</taxon>
    </lineage>
</organism>
<sequence length="58" mass="6303">MSKHVRKPSDGKAAVGASRLPSAIGKNGVQRPVLNELTTGALNVKVRRFESVMPPRRH</sequence>
<dbReference type="AlphaFoldDB" id="A0A165VMA2"/>
<dbReference type="OrthoDB" id="3028286at2759"/>
<proteinExistence type="predicted"/>
<dbReference type="Proteomes" id="UP000076761">
    <property type="component" value="Unassembled WGS sequence"/>
</dbReference>
<gene>
    <name evidence="2" type="ORF">NEOLEDRAFT_1127777</name>
</gene>